<dbReference type="InterPro" id="IPR007021">
    <property type="entry name" value="DUF659"/>
</dbReference>
<dbReference type="EMBL" id="JANJYI010000004">
    <property type="protein sequence ID" value="KAK2653509.1"/>
    <property type="molecule type" value="Genomic_DNA"/>
</dbReference>
<dbReference type="InterPro" id="IPR008906">
    <property type="entry name" value="HATC_C_dom"/>
</dbReference>
<evidence type="ECO:0000313" key="4">
    <source>
        <dbReference type="Proteomes" id="UP001280121"/>
    </source>
</evidence>
<dbReference type="SUPFAM" id="SSF53098">
    <property type="entry name" value="Ribonuclease H-like"/>
    <property type="match status" value="1"/>
</dbReference>
<dbReference type="Pfam" id="PF04937">
    <property type="entry name" value="DUF659"/>
    <property type="match status" value="1"/>
</dbReference>
<name>A0AAD9X663_9ROSI</name>
<evidence type="ECO:0000259" key="2">
    <source>
        <dbReference type="Pfam" id="PF05699"/>
    </source>
</evidence>
<protein>
    <recommendedName>
        <fullName evidence="5">DUF659 domain-containing protein</fullName>
    </recommendedName>
</protein>
<keyword evidence="4" id="KW-1185">Reference proteome</keyword>
<evidence type="ECO:0000259" key="1">
    <source>
        <dbReference type="Pfam" id="PF04937"/>
    </source>
</evidence>
<reference evidence="3" key="1">
    <citation type="journal article" date="2023" name="Plant J.">
        <title>Genome sequences and population genomics provide insights into the demographic history, inbreeding, and mutation load of two 'living fossil' tree species of Dipteronia.</title>
        <authorList>
            <person name="Feng Y."/>
            <person name="Comes H.P."/>
            <person name="Chen J."/>
            <person name="Zhu S."/>
            <person name="Lu R."/>
            <person name="Zhang X."/>
            <person name="Li P."/>
            <person name="Qiu J."/>
            <person name="Olsen K.M."/>
            <person name="Qiu Y."/>
        </authorList>
    </citation>
    <scope>NUCLEOTIDE SEQUENCE</scope>
    <source>
        <strain evidence="3">KIB01</strain>
    </source>
</reference>
<evidence type="ECO:0000313" key="3">
    <source>
        <dbReference type="EMBL" id="KAK2653509.1"/>
    </source>
</evidence>
<sequence>MVKRNMLIDVHEHGIPSPDEKNKVKCNYCGKEVSGFYRLKCHLGHLRGDVKPCEQVPSNVKDLMITQLRENKRRKLAQEADQSCHTDIPLKMNSSTSAKNTSKSADLEQIEEYVSKVKDSWAVTGCSIVIDEWEDDKRRRLINFLADSPEGTIYIGSFDISSHVGCLGTLQKLLEFVIDNVGLKNVVQIIVADTVSWMWPATRQIVFKHKHVCWSLGASHYIGLMLDNIGMMEPYREILNMAKTLTEFVHGHTDVLKMFRSYFHGHDLVAKPYKIRSLMHFFNLTNIVTQKNNLKSMFASTEWTNSDWASTTQGKWVADLLRDITFWEKTRILLAATAPLVRILVPIDGVSKLQVGLIYYSIIQAKEQIKKQLGNEAFDYMPFWNVIECVWDQYLYRPLYGVGYYLNPALLYTDKMFRDGEVEHGLKSCIFGMFEGRHVQDLISQQLQMYEHGEGAFKDGRTLQGLQDASPVKWWSCYGAQCPELQKLAIRILSQTCDGISGFDLKRSLAEELLSRKKTSNPIDFEYLMDITYVQYNMQLQNTKSKALSDLYVNTKEVNPMDD</sequence>
<dbReference type="Pfam" id="PF05699">
    <property type="entry name" value="Dimer_Tnp_hAT"/>
    <property type="match status" value="1"/>
</dbReference>
<dbReference type="GO" id="GO:0046983">
    <property type="term" value="F:protein dimerization activity"/>
    <property type="evidence" value="ECO:0007669"/>
    <property type="project" value="InterPro"/>
</dbReference>
<feature type="domain" description="DUF659" evidence="1">
    <location>
        <begin position="106"/>
        <end position="244"/>
    </location>
</feature>
<evidence type="ECO:0008006" key="5">
    <source>
        <dbReference type="Google" id="ProtNLM"/>
    </source>
</evidence>
<gene>
    <name evidence="3" type="ORF">Ddye_013365</name>
</gene>
<dbReference type="PANTHER" id="PTHR32166:SF63">
    <property type="entry name" value="HAT TRANSPOSON SUPERFAMILY PROTEIN"/>
    <property type="match status" value="1"/>
</dbReference>
<accession>A0AAD9X663</accession>
<dbReference type="Proteomes" id="UP001280121">
    <property type="component" value="Unassembled WGS sequence"/>
</dbReference>
<organism evidence="3 4">
    <name type="scientific">Dipteronia dyeriana</name>
    <dbReference type="NCBI Taxonomy" id="168575"/>
    <lineage>
        <taxon>Eukaryota</taxon>
        <taxon>Viridiplantae</taxon>
        <taxon>Streptophyta</taxon>
        <taxon>Embryophyta</taxon>
        <taxon>Tracheophyta</taxon>
        <taxon>Spermatophyta</taxon>
        <taxon>Magnoliopsida</taxon>
        <taxon>eudicotyledons</taxon>
        <taxon>Gunneridae</taxon>
        <taxon>Pentapetalae</taxon>
        <taxon>rosids</taxon>
        <taxon>malvids</taxon>
        <taxon>Sapindales</taxon>
        <taxon>Sapindaceae</taxon>
        <taxon>Hippocastanoideae</taxon>
        <taxon>Acereae</taxon>
        <taxon>Dipteronia</taxon>
    </lineage>
</organism>
<proteinExistence type="predicted"/>
<dbReference type="PANTHER" id="PTHR32166">
    <property type="entry name" value="OSJNBA0013A04.12 PROTEIN"/>
    <property type="match status" value="1"/>
</dbReference>
<dbReference type="InterPro" id="IPR012337">
    <property type="entry name" value="RNaseH-like_sf"/>
</dbReference>
<comment type="caution">
    <text evidence="3">The sequence shown here is derived from an EMBL/GenBank/DDBJ whole genome shotgun (WGS) entry which is preliminary data.</text>
</comment>
<feature type="domain" description="HAT C-terminal dimerisation" evidence="2">
    <location>
        <begin position="467"/>
        <end position="497"/>
    </location>
</feature>
<dbReference type="AlphaFoldDB" id="A0AAD9X663"/>